<accession>A0A077F8U2</accession>
<evidence type="ECO:0000313" key="2">
    <source>
        <dbReference type="Proteomes" id="UP000028931"/>
    </source>
</evidence>
<dbReference type="Proteomes" id="UP000028931">
    <property type="component" value="Chromosome"/>
</dbReference>
<protein>
    <submittedName>
        <fullName evidence="1">Phage transcriptional regulator, AlpA</fullName>
    </submittedName>
</protein>
<reference evidence="1 2" key="1">
    <citation type="submission" date="2014-07" db="EMBL/GenBank/DDBJ databases">
        <authorList>
            <person name="Lee K."/>
            <person name="Lim J.Y."/>
            <person name="Hwang I."/>
        </authorList>
    </citation>
    <scope>NUCLEOTIDE SEQUENCE [LARGE SCALE GENOMIC DNA]</scope>
    <source>
        <strain evidence="1 2">KL28</strain>
    </source>
</reference>
<gene>
    <name evidence="1" type="ORF">PSAKL28_06120</name>
</gene>
<dbReference type="EMBL" id="CP009048">
    <property type="protein sequence ID" value="AIL59846.1"/>
    <property type="molecule type" value="Genomic_DNA"/>
</dbReference>
<dbReference type="HOGENOM" id="CLU_140176_15_0_6"/>
<dbReference type="Pfam" id="PF05930">
    <property type="entry name" value="Phage_AlpA"/>
    <property type="match status" value="1"/>
</dbReference>
<dbReference type="KEGG" id="palk:PSAKL28_06120"/>
<dbReference type="PANTHER" id="PTHR36154:SF1">
    <property type="entry name" value="DNA-BINDING TRANSCRIPTIONAL ACTIVATOR ALPA"/>
    <property type="match status" value="1"/>
</dbReference>
<dbReference type="PANTHER" id="PTHR36154">
    <property type="entry name" value="DNA-BINDING TRANSCRIPTIONAL ACTIVATOR ALPA"/>
    <property type="match status" value="1"/>
</dbReference>
<dbReference type="eggNOG" id="COG3311">
    <property type="taxonomic scope" value="Bacteria"/>
</dbReference>
<organism evidence="1 2">
    <name type="scientific">Pseudomonas alkylphenolica</name>
    <dbReference type="NCBI Taxonomy" id="237609"/>
    <lineage>
        <taxon>Bacteria</taxon>
        <taxon>Pseudomonadati</taxon>
        <taxon>Pseudomonadota</taxon>
        <taxon>Gammaproteobacteria</taxon>
        <taxon>Pseudomonadales</taxon>
        <taxon>Pseudomonadaceae</taxon>
        <taxon>Pseudomonas</taxon>
    </lineage>
</organism>
<proteinExistence type="predicted"/>
<dbReference type="InterPro" id="IPR010260">
    <property type="entry name" value="AlpA"/>
</dbReference>
<evidence type="ECO:0000313" key="1">
    <source>
        <dbReference type="EMBL" id="AIL59846.1"/>
    </source>
</evidence>
<dbReference type="OrthoDB" id="8455288at2"/>
<name>A0A077F8U2_9PSED</name>
<sequence length="74" mass="8763">MQIDSFEDELRVIRISRLQVMLGLSRSTIYERIKPGSKWFDSDFPKPFKIGSFAVGWDLREIRAFIELKKQEGR</sequence>
<dbReference type="Gene3D" id="1.10.238.160">
    <property type="match status" value="1"/>
</dbReference>
<dbReference type="RefSeq" id="WP_038606417.1">
    <property type="nucleotide sequence ID" value="NZ_CP009048.1"/>
</dbReference>
<dbReference type="InterPro" id="IPR052931">
    <property type="entry name" value="Prophage_regulatory_activator"/>
</dbReference>
<dbReference type="AlphaFoldDB" id="A0A077F8U2"/>